<dbReference type="GO" id="GO:0016757">
    <property type="term" value="F:glycosyltransferase activity"/>
    <property type="evidence" value="ECO:0007669"/>
    <property type="project" value="UniProtKB-ARBA"/>
</dbReference>
<dbReference type="Gene3D" id="3.40.50.2000">
    <property type="entry name" value="Glycogen Phosphorylase B"/>
    <property type="match status" value="2"/>
</dbReference>
<dbReference type="CDD" id="cd03822">
    <property type="entry name" value="GT4_mannosyltransferase-like"/>
    <property type="match status" value="1"/>
</dbReference>
<name>A0A7S7NMP8_PALFE</name>
<keyword evidence="2" id="KW-0808">Transferase</keyword>
<dbReference type="PANTHER" id="PTHR12526:SF572">
    <property type="entry name" value="BLL5144 PROTEIN"/>
    <property type="match status" value="1"/>
</dbReference>
<dbReference type="KEGG" id="pfer:IRI77_27195"/>
<dbReference type="Pfam" id="PF13439">
    <property type="entry name" value="Glyco_transf_4"/>
    <property type="match status" value="1"/>
</dbReference>
<keyword evidence="3" id="KW-1185">Reference proteome</keyword>
<reference evidence="2 3" key="1">
    <citation type="submission" date="2020-10" db="EMBL/GenBank/DDBJ databases">
        <title>Complete genome sequence of Paludibaculum fermentans P105T, a facultatively anaerobic acidobacterium capable of dissimilatory Fe(III) reduction.</title>
        <authorList>
            <person name="Dedysh S.N."/>
            <person name="Beletsky A.V."/>
            <person name="Kulichevskaya I.S."/>
            <person name="Mardanov A.V."/>
            <person name="Ravin N.V."/>
        </authorList>
    </citation>
    <scope>NUCLEOTIDE SEQUENCE [LARGE SCALE GENOMIC DNA]</scope>
    <source>
        <strain evidence="2 3">P105</strain>
    </source>
</reference>
<feature type="domain" description="Glycosyltransferase subfamily 4-like N-terminal" evidence="1">
    <location>
        <begin position="75"/>
        <end position="174"/>
    </location>
</feature>
<dbReference type="RefSeq" id="WP_194448131.1">
    <property type="nucleotide sequence ID" value="NZ_CP063849.1"/>
</dbReference>
<dbReference type="Proteomes" id="UP000593892">
    <property type="component" value="Chromosome"/>
</dbReference>
<gene>
    <name evidence="2" type="ORF">IRI77_27195</name>
</gene>
<dbReference type="InterPro" id="IPR028098">
    <property type="entry name" value="Glyco_trans_4-like_N"/>
</dbReference>
<dbReference type="AlphaFoldDB" id="A0A7S7NMP8"/>
<evidence type="ECO:0000313" key="3">
    <source>
        <dbReference type="Proteomes" id="UP000593892"/>
    </source>
</evidence>
<evidence type="ECO:0000259" key="1">
    <source>
        <dbReference type="Pfam" id="PF13439"/>
    </source>
</evidence>
<evidence type="ECO:0000313" key="2">
    <source>
        <dbReference type="EMBL" id="QOY86462.1"/>
    </source>
</evidence>
<protein>
    <submittedName>
        <fullName evidence="2">Glycosyltransferase family 4 protein</fullName>
    </submittedName>
</protein>
<proteinExistence type="predicted"/>
<sequence>MQETRSIRKIAFVGDHVPRKCGIATFTSDLLGAVANTHPRSDCRAVSVTDIQGEYDYPAVVRCEIEEQNESSYVEAAQYLNSSEVDVVCVQHEFGIYGGPAGAHLLSLLSRLEAPVVTTLHTVLPHPNMDQFRVMQEIVDRSARLVVMTERGQTILQETYQAPQARIDLIPHGIPDVPFVEPEFYKEQFGLSGRRVLLTFGLLSPNKGIETVIKALPEIAAEFPDVVYLVLGATHPNELRTRGDAYRNHLEALVKQNGVEHNIQFLNRFVPLHELTEFIGAADLYITPYLDEAQITSGTLAYAFGAGKAVISTPYWHAAELLKDQRGVLVPFGSPSAIAQEAKALLRDRPRWNAMRRRAYGLGREMIWSSTARRYMSSFLLAQRPATKELYAVAHAAASGQREDDMARINLEPLWPGPDSTVARRW</sequence>
<dbReference type="EMBL" id="CP063849">
    <property type="protein sequence ID" value="QOY86462.1"/>
    <property type="molecule type" value="Genomic_DNA"/>
</dbReference>
<dbReference type="SUPFAM" id="SSF53756">
    <property type="entry name" value="UDP-Glycosyltransferase/glycogen phosphorylase"/>
    <property type="match status" value="1"/>
</dbReference>
<dbReference type="Pfam" id="PF13692">
    <property type="entry name" value="Glyco_trans_1_4"/>
    <property type="match status" value="1"/>
</dbReference>
<dbReference type="PANTHER" id="PTHR12526">
    <property type="entry name" value="GLYCOSYLTRANSFERASE"/>
    <property type="match status" value="1"/>
</dbReference>
<accession>A0A7S7NMP8</accession>
<organism evidence="2 3">
    <name type="scientific">Paludibaculum fermentans</name>
    <dbReference type="NCBI Taxonomy" id="1473598"/>
    <lineage>
        <taxon>Bacteria</taxon>
        <taxon>Pseudomonadati</taxon>
        <taxon>Acidobacteriota</taxon>
        <taxon>Terriglobia</taxon>
        <taxon>Bryobacterales</taxon>
        <taxon>Bryobacteraceae</taxon>
        <taxon>Paludibaculum</taxon>
    </lineage>
</organism>